<evidence type="ECO:0000256" key="5">
    <source>
        <dbReference type="ARBA" id="ARBA00023065"/>
    </source>
</evidence>
<dbReference type="PRINTS" id="PR00125">
    <property type="entry name" value="ATPASEDELTA"/>
</dbReference>
<evidence type="ECO:0000256" key="6">
    <source>
        <dbReference type="ARBA" id="ARBA00023136"/>
    </source>
</evidence>
<evidence type="ECO:0000256" key="4">
    <source>
        <dbReference type="ARBA" id="ARBA00022781"/>
    </source>
</evidence>
<keyword evidence="7" id="KW-0066">ATP synthesis</keyword>
<dbReference type="PANTHER" id="PTHR11910">
    <property type="entry name" value="ATP SYNTHASE DELTA CHAIN"/>
    <property type="match status" value="1"/>
</dbReference>
<dbReference type="Pfam" id="PF00213">
    <property type="entry name" value="OSCP"/>
    <property type="match status" value="1"/>
</dbReference>
<organism evidence="8">
    <name type="scientific">Apoglossum ruscifolium</name>
    <dbReference type="NCBI Taxonomy" id="167976"/>
    <lineage>
        <taxon>Eukaryota</taxon>
        <taxon>Rhodophyta</taxon>
        <taxon>Florideophyceae</taxon>
        <taxon>Rhodymeniophycidae</taxon>
        <taxon>Ceramiales</taxon>
        <taxon>Delesseriaceae</taxon>
        <taxon>Apoglossum</taxon>
    </lineage>
</organism>
<comment type="similarity">
    <text evidence="2">Belongs to the ATPase delta chain family.</text>
</comment>
<evidence type="ECO:0000256" key="1">
    <source>
        <dbReference type="ARBA" id="ARBA00004370"/>
    </source>
</evidence>
<accession>A0A4D6WL00</accession>
<dbReference type="InterPro" id="IPR026015">
    <property type="entry name" value="ATP_synth_OSCP/delta_N_sf"/>
</dbReference>
<dbReference type="HAMAP" id="MF_01416">
    <property type="entry name" value="ATP_synth_delta_bact"/>
    <property type="match status" value="1"/>
</dbReference>
<name>A0A4D6WL00_9FLOR</name>
<dbReference type="Gene3D" id="1.10.520.20">
    <property type="entry name" value="N-terminal domain of the delta subunit of the F1F0-ATP synthase"/>
    <property type="match status" value="1"/>
</dbReference>
<dbReference type="GO" id="GO:0016020">
    <property type="term" value="C:membrane"/>
    <property type="evidence" value="ECO:0007669"/>
    <property type="project" value="UniProtKB-SubCell"/>
</dbReference>
<keyword evidence="3" id="KW-0813">Transport</keyword>
<geneLocation type="plastid" evidence="8"/>
<keyword evidence="4" id="KW-0375">Hydrogen ion transport</keyword>
<dbReference type="PROSITE" id="PS00389">
    <property type="entry name" value="ATPASE_DELTA"/>
    <property type="match status" value="1"/>
</dbReference>
<dbReference type="InterPro" id="IPR000711">
    <property type="entry name" value="ATPase_OSCP/dsu"/>
</dbReference>
<evidence type="ECO:0000313" key="8">
    <source>
        <dbReference type="EMBL" id="QCI04654.1"/>
    </source>
</evidence>
<reference evidence="8" key="2">
    <citation type="submission" date="2019-04" db="EMBL/GenBank/DDBJ databases">
        <authorList>
            <person name="Pasella M."/>
        </authorList>
    </citation>
    <scope>NUCLEOTIDE SEQUENCE</scope>
    <source>
        <strain evidence="8">PD2929_4_</strain>
    </source>
</reference>
<dbReference type="EMBL" id="MK814614">
    <property type="protein sequence ID" value="QCI04654.1"/>
    <property type="molecule type" value="Genomic_DNA"/>
</dbReference>
<dbReference type="NCBIfam" id="TIGR01145">
    <property type="entry name" value="ATP_synt_delta"/>
    <property type="match status" value="1"/>
</dbReference>
<dbReference type="InterPro" id="IPR020781">
    <property type="entry name" value="ATPase_OSCP/d_CS"/>
</dbReference>
<protein>
    <submittedName>
        <fullName evidence="8">ATP synthase CF1 subunit delta</fullName>
    </submittedName>
</protein>
<keyword evidence="8" id="KW-0934">Plastid</keyword>
<dbReference type="AlphaFoldDB" id="A0A4D6WL00"/>
<keyword evidence="5" id="KW-0406">Ion transport</keyword>
<evidence type="ECO:0000256" key="7">
    <source>
        <dbReference type="ARBA" id="ARBA00023310"/>
    </source>
</evidence>
<sequence length="184" mass="20712">MKSQSITDKISIPYAEALLGLAKDNNLLLETKENLSLISTTLSNSKDLQLFLANPLLNALVKKQVLNKLFKDQVNHFILNFLLVLVDRRRISLLITIINKYLELTYKLESVTVAELLTANELNESQQNSLIEKIKIITNTKNVKLIMNIDPSLIGGFIIKIGSKVIDTSLSGKLRQISFFLKTD</sequence>
<evidence type="ECO:0000256" key="3">
    <source>
        <dbReference type="ARBA" id="ARBA00022448"/>
    </source>
</evidence>
<keyword evidence="6" id="KW-0472">Membrane</keyword>
<dbReference type="GO" id="GO:0046933">
    <property type="term" value="F:proton-transporting ATP synthase activity, rotational mechanism"/>
    <property type="evidence" value="ECO:0007669"/>
    <property type="project" value="InterPro"/>
</dbReference>
<comment type="subcellular location">
    <subcellularLocation>
        <location evidence="1">Membrane</location>
    </subcellularLocation>
</comment>
<dbReference type="SUPFAM" id="SSF47928">
    <property type="entry name" value="N-terminal domain of the delta subunit of the F1F0-ATP synthase"/>
    <property type="match status" value="1"/>
</dbReference>
<reference evidence="8" key="1">
    <citation type="journal article" date="2019" name="Mol. Phylogenet. Evol.">
        <title>Morphological evolution and classification of the red algal order Ceramiales inferred using plastid phylogenomics.</title>
        <authorList>
            <person name="Diaz-Tapia P."/>
            <person name="Pasella M.M."/>
            <person name="Verbruggen H."/>
            <person name="Maggs C.A."/>
        </authorList>
    </citation>
    <scope>NUCLEOTIDE SEQUENCE</scope>
    <source>
        <strain evidence="8">PD2929_4_</strain>
    </source>
</reference>
<proteinExistence type="inferred from homology"/>
<evidence type="ECO:0000256" key="2">
    <source>
        <dbReference type="ARBA" id="ARBA00007046"/>
    </source>
</evidence>
<gene>
    <name evidence="8" type="primary">atpD</name>
</gene>